<feature type="region of interest" description="Disordered" evidence="2">
    <location>
        <begin position="1"/>
        <end position="21"/>
    </location>
</feature>
<dbReference type="KEGG" id="tet:TTHERM_00382230"/>
<gene>
    <name evidence="3" type="ORF">TTHERM_00382230</name>
</gene>
<evidence type="ECO:0000256" key="2">
    <source>
        <dbReference type="SAM" id="MobiDB-lite"/>
    </source>
</evidence>
<dbReference type="eggNOG" id="ENOG502STZ3">
    <property type="taxonomic scope" value="Eukaryota"/>
</dbReference>
<keyword evidence="4" id="KW-1185">Reference proteome</keyword>
<evidence type="ECO:0000256" key="1">
    <source>
        <dbReference type="SAM" id="Coils"/>
    </source>
</evidence>
<dbReference type="InParanoid" id="Q23F91"/>
<dbReference type="Proteomes" id="UP000009168">
    <property type="component" value="Unassembled WGS sequence"/>
</dbReference>
<sequence>MVPDETQQNKQEDNFSGQQDDQLHDMISSKHVHRSEKHIYNQRDAMYIQDSNSIKLTNLNENQQFSSNLQQAAEMHNSLYGKTPDGKFPSELLASFPTPKQLDSKNQRDGLIVEIKQLEKMIKKQEEQHKQQLIHVETVGIMTKYQLVFIKLETMLTKIANMIKKREWLHKLNAFKDIQQHSYIKKQNNQLKSKLIFRILEKKVGSIQFALQKIINKQLNQSFKKIIFVNNLKEYEQKIKLEHEKFKKEFVVTLNKKDQELSSINKKNEESNQFVFQLKNKEIELITKIKGKDQQIQMLQRQLASLNALPNPNPQANTKKDPQQLVTYKLLEQKVREAEQENIELKEKLSQTENSVAGFMREMGDMLDSHEMSTNIVSDDNVSLNNSHSNNQFQGEM</sequence>
<feature type="coiled-coil region" evidence="1">
    <location>
        <begin position="289"/>
        <end position="355"/>
    </location>
</feature>
<dbReference type="HOGENOM" id="CLU_658051_0_0_1"/>
<organism evidence="3 4">
    <name type="scientific">Tetrahymena thermophila (strain SB210)</name>
    <dbReference type="NCBI Taxonomy" id="312017"/>
    <lineage>
        <taxon>Eukaryota</taxon>
        <taxon>Sar</taxon>
        <taxon>Alveolata</taxon>
        <taxon>Ciliophora</taxon>
        <taxon>Intramacronucleata</taxon>
        <taxon>Oligohymenophorea</taxon>
        <taxon>Hymenostomatida</taxon>
        <taxon>Tetrahymenina</taxon>
        <taxon>Tetrahymenidae</taxon>
        <taxon>Tetrahymena</taxon>
    </lineage>
</organism>
<proteinExistence type="predicted"/>
<evidence type="ECO:0000313" key="3">
    <source>
        <dbReference type="EMBL" id="EAR95262.2"/>
    </source>
</evidence>
<dbReference type="SMR" id="Q23F91"/>
<feature type="compositionally biased region" description="Polar residues" evidence="2">
    <location>
        <begin position="1"/>
        <end position="20"/>
    </location>
</feature>
<dbReference type="AlphaFoldDB" id="Q23F91"/>
<evidence type="ECO:0000313" key="4">
    <source>
        <dbReference type="Proteomes" id="UP000009168"/>
    </source>
</evidence>
<reference evidence="4" key="1">
    <citation type="journal article" date="2006" name="PLoS Biol.">
        <title>Macronuclear genome sequence of the ciliate Tetrahymena thermophila, a model eukaryote.</title>
        <authorList>
            <person name="Eisen J.A."/>
            <person name="Coyne R.S."/>
            <person name="Wu M."/>
            <person name="Wu D."/>
            <person name="Thiagarajan M."/>
            <person name="Wortman J.R."/>
            <person name="Badger J.H."/>
            <person name="Ren Q."/>
            <person name="Amedeo P."/>
            <person name="Jones K.M."/>
            <person name="Tallon L.J."/>
            <person name="Delcher A.L."/>
            <person name="Salzberg S.L."/>
            <person name="Silva J.C."/>
            <person name="Haas B.J."/>
            <person name="Majoros W.H."/>
            <person name="Farzad M."/>
            <person name="Carlton J.M."/>
            <person name="Smith R.K. Jr."/>
            <person name="Garg J."/>
            <person name="Pearlman R.E."/>
            <person name="Karrer K.M."/>
            <person name="Sun L."/>
            <person name="Manning G."/>
            <person name="Elde N.C."/>
            <person name="Turkewitz A.P."/>
            <person name="Asai D.J."/>
            <person name="Wilkes D.E."/>
            <person name="Wang Y."/>
            <person name="Cai H."/>
            <person name="Collins K."/>
            <person name="Stewart B.A."/>
            <person name="Lee S.R."/>
            <person name="Wilamowska K."/>
            <person name="Weinberg Z."/>
            <person name="Ruzzo W.L."/>
            <person name="Wloga D."/>
            <person name="Gaertig J."/>
            <person name="Frankel J."/>
            <person name="Tsao C.-C."/>
            <person name="Gorovsky M.A."/>
            <person name="Keeling P.J."/>
            <person name="Waller R.F."/>
            <person name="Patron N.J."/>
            <person name="Cherry J.M."/>
            <person name="Stover N.A."/>
            <person name="Krieger C.J."/>
            <person name="del Toro C."/>
            <person name="Ryder H.F."/>
            <person name="Williamson S.C."/>
            <person name="Barbeau R.A."/>
            <person name="Hamilton E.P."/>
            <person name="Orias E."/>
        </authorList>
    </citation>
    <scope>NUCLEOTIDE SEQUENCE [LARGE SCALE GENOMIC DNA]</scope>
    <source>
        <strain evidence="4">SB210</strain>
    </source>
</reference>
<feature type="coiled-coil region" evidence="1">
    <location>
        <begin position="108"/>
        <end position="135"/>
    </location>
</feature>
<dbReference type="OrthoDB" id="297626at2759"/>
<dbReference type="GeneID" id="7833535"/>
<accession>Q23F91</accession>
<dbReference type="EMBL" id="GG662706">
    <property type="protein sequence ID" value="EAR95262.2"/>
    <property type="molecule type" value="Genomic_DNA"/>
</dbReference>
<dbReference type="RefSeq" id="XP_001015507.2">
    <property type="nucleotide sequence ID" value="XM_001015507.2"/>
</dbReference>
<name>Q23F91_TETTS</name>
<keyword evidence="1" id="KW-0175">Coiled coil</keyword>
<protein>
    <submittedName>
        <fullName evidence="3">Uncharacterized protein</fullName>
    </submittedName>
</protein>